<sequence>MRMFLKSAAPLLVSLSLLAGCGEGADVSEAPEVGTRTAALLGPGEFSREVSSTTDAAGNQTFVTEYAAGNYTLPDGQSGSVASVTIKTFIPATGGTSGSCITSTIEKLEAVPGWTTTVNRAGGCDREIRVEVSNPTTRQEADFSFLMIFGKTRIDSGAIR</sequence>
<dbReference type="PROSITE" id="PS51257">
    <property type="entry name" value="PROKAR_LIPOPROTEIN"/>
    <property type="match status" value="1"/>
</dbReference>
<organism evidence="2 3">
    <name type="scientific">Corallococcus caeni</name>
    <dbReference type="NCBI Taxonomy" id="3082388"/>
    <lineage>
        <taxon>Bacteria</taxon>
        <taxon>Pseudomonadati</taxon>
        <taxon>Myxococcota</taxon>
        <taxon>Myxococcia</taxon>
        <taxon>Myxococcales</taxon>
        <taxon>Cystobacterineae</taxon>
        <taxon>Myxococcaceae</taxon>
        <taxon>Corallococcus</taxon>
    </lineage>
</organism>
<comment type="caution">
    <text evidence="2">The sequence shown here is derived from an EMBL/GenBank/DDBJ whole genome shotgun (WGS) entry which is preliminary data.</text>
</comment>
<reference evidence="2 3" key="1">
    <citation type="journal article" date="2024" name="Arch. Microbiol.">
        <title>Corallococcus caeni sp. nov., a novel myxobacterium isolated from activated sludge.</title>
        <authorList>
            <person name="Tomita S."/>
            <person name="Nakai R."/>
            <person name="Kuroda K."/>
            <person name="Kurashita H."/>
            <person name="Hatamoto M."/>
            <person name="Yamaguchi T."/>
            <person name="Narihiro T."/>
        </authorList>
    </citation>
    <scope>NUCLEOTIDE SEQUENCE [LARGE SCALE GENOMIC DNA]</scope>
    <source>
        <strain evidence="2 3">NO1</strain>
    </source>
</reference>
<evidence type="ECO:0000313" key="3">
    <source>
        <dbReference type="Proteomes" id="UP001342631"/>
    </source>
</evidence>
<keyword evidence="1" id="KW-0732">Signal</keyword>
<protein>
    <recommendedName>
        <fullName evidence="4">Lipoprotein</fullName>
    </recommendedName>
</protein>
<dbReference type="EMBL" id="BTTX01000007">
    <property type="protein sequence ID" value="GMU10000.1"/>
    <property type="molecule type" value="Genomic_DNA"/>
</dbReference>
<feature type="chain" id="PRO_5046614517" description="Lipoprotein" evidence="1">
    <location>
        <begin position="20"/>
        <end position="160"/>
    </location>
</feature>
<accession>A0ABQ6R128</accession>
<evidence type="ECO:0000313" key="2">
    <source>
        <dbReference type="EMBL" id="GMU10000.1"/>
    </source>
</evidence>
<evidence type="ECO:0000256" key="1">
    <source>
        <dbReference type="SAM" id="SignalP"/>
    </source>
</evidence>
<evidence type="ECO:0008006" key="4">
    <source>
        <dbReference type="Google" id="ProtNLM"/>
    </source>
</evidence>
<dbReference type="RefSeq" id="WP_338281029.1">
    <property type="nucleotide sequence ID" value="NZ_BTTX01000007.1"/>
</dbReference>
<feature type="signal peptide" evidence="1">
    <location>
        <begin position="1"/>
        <end position="19"/>
    </location>
</feature>
<dbReference type="Proteomes" id="UP001342631">
    <property type="component" value="Unassembled WGS sequence"/>
</dbReference>
<name>A0ABQ6R128_9BACT</name>
<keyword evidence="3" id="KW-1185">Reference proteome</keyword>
<gene>
    <name evidence="2" type="ORF">ASNO1_62540</name>
</gene>
<proteinExistence type="predicted"/>